<dbReference type="PANTHER" id="PTHR38444">
    <property type="entry name" value="ENTEROBACTIN BIOSYNTHESIS PROTEIN YBDZ"/>
    <property type="match status" value="1"/>
</dbReference>
<accession>A0A1C4AFE5</accession>
<dbReference type="RefSeq" id="WP_061496848.1">
    <property type="nucleotide sequence ID" value="NZ_CP115659.1"/>
</dbReference>
<dbReference type="InterPro" id="IPR037407">
    <property type="entry name" value="MLP_fam"/>
</dbReference>
<evidence type="ECO:0000259" key="1">
    <source>
        <dbReference type="SMART" id="SM00923"/>
    </source>
</evidence>
<dbReference type="Pfam" id="PF03621">
    <property type="entry name" value="MbtH"/>
    <property type="match status" value="1"/>
</dbReference>
<dbReference type="InterPro" id="IPR038020">
    <property type="entry name" value="MbtH-like_sf"/>
</dbReference>
<evidence type="ECO:0000313" key="3">
    <source>
        <dbReference type="Proteomes" id="UP000198975"/>
    </source>
</evidence>
<name>A0A1C4AFE5_9ENTR</name>
<sequence length="72" mass="8273">MEFTNPFDNPQGRFYILQNSQQQFSLWPAQCSLPTGWRVLCEPQPQAECNAWLAANWRTLTPAHYAQSGSDQ</sequence>
<dbReference type="InterPro" id="IPR005153">
    <property type="entry name" value="MbtH-like_dom"/>
</dbReference>
<keyword evidence="3" id="KW-1185">Reference proteome</keyword>
<dbReference type="AlphaFoldDB" id="A0A1C4AFE5"/>
<dbReference type="SMART" id="SM00923">
    <property type="entry name" value="MbtH"/>
    <property type="match status" value="1"/>
</dbReference>
<dbReference type="OrthoDB" id="7584480at2"/>
<dbReference type="Proteomes" id="UP000198975">
    <property type="component" value="Unassembled WGS sequence"/>
</dbReference>
<dbReference type="GO" id="GO:0005829">
    <property type="term" value="C:cytosol"/>
    <property type="evidence" value="ECO:0007669"/>
    <property type="project" value="TreeGrafter"/>
</dbReference>
<dbReference type="SUPFAM" id="SSF160582">
    <property type="entry name" value="MbtH-like"/>
    <property type="match status" value="1"/>
</dbReference>
<organism evidence="2 3">
    <name type="scientific">Kosakonia oryzendophytica</name>
    <dbReference type="NCBI Taxonomy" id="1005665"/>
    <lineage>
        <taxon>Bacteria</taxon>
        <taxon>Pseudomonadati</taxon>
        <taxon>Pseudomonadota</taxon>
        <taxon>Gammaproteobacteria</taxon>
        <taxon>Enterobacterales</taxon>
        <taxon>Enterobacteriaceae</taxon>
        <taxon>Kosakonia</taxon>
    </lineage>
</organism>
<protein>
    <submittedName>
        <fullName evidence="2">Uncharacterized conserved protein YbdZ, MbtH family</fullName>
    </submittedName>
</protein>
<evidence type="ECO:0000313" key="2">
    <source>
        <dbReference type="EMBL" id="SCB93382.1"/>
    </source>
</evidence>
<feature type="domain" description="MbtH-like" evidence="1">
    <location>
        <begin position="5"/>
        <end position="55"/>
    </location>
</feature>
<proteinExistence type="predicted"/>
<dbReference type="GO" id="GO:0019290">
    <property type="term" value="P:siderophore biosynthetic process"/>
    <property type="evidence" value="ECO:0007669"/>
    <property type="project" value="TreeGrafter"/>
</dbReference>
<dbReference type="Gene3D" id="3.90.820.10">
    <property type="entry name" value="Structural Genomics, Unknown Function 30-nov-00 1gh9 Mol_id"/>
    <property type="match status" value="1"/>
</dbReference>
<gene>
    <name evidence="2" type="ORF">GA0061071_10319</name>
</gene>
<dbReference type="PANTHER" id="PTHR38444:SF1">
    <property type="entry name" value="ENTEROBACTIN BIOSYNTHESIS PROTEIN YBDZ"/>
    <property type="match status" value="1"/>
</dbReference>
<dbReference type="EMBL" id="FMAY01000003">
    <property type="protein sequence ID" value="SCB93382.1"/>
    <property type="molecule type" value="Genomic_DNA"/>
</dbReference>
<reference evidence="3" key="1">
    <citation type="submission" date="2016-08" db="EMBL/GenBank/DDBJ databases">
        <authorList>
            <person name="Varghese N."/>
            <person name="Submissions Spin"/>
        </authorList>
    </citation>
    <scope>NUCLEOTIDE SEQUENCE [LARGE SCALE GENOMIC DNA]</scope>
    <source>
        <strain evidence="3">REICA_082</strain>
    </source>
</reference>